<protein>
    <submittedName>
        <fullName evidence="2">Uncharacterized protein</fullName>
    </submittedName>
</protein>
<evidence type="ECO:0000256" key="1">
    <source>
        <dbReference type="SAM" id="SignalP"/>
    </source>
</evidence>
<evidence type="ECO:0000313" key="3">
    <source>
        <dbReference type="Proteomes" id="UP000465712"/>
    </source>
</evidence>
<reference evidence="2 3" key="1">
    <citation type="submission" date="2017-05" db="EMBL/GenBank/DDBJ databases">
        <title>High clonality and local adaptation shapes Vibrionaceae linages within an endangered oasis.</title>
        <authorList>
            <person name="Vazquez-Rosas-Landa M."/>
        </authorList>
    </citation>
    <scope>NUCLEOTIDE SEQUENCE [LARGE SCALE GENOMIC DNA]</scope>
    <source>
        <strain evidence="2 3">P46_P4S1P180</strain>
    </source>
</reference>
<dbReference type="Proteomes" id="UP000465712">
    <property type="component" value="Unassembled WGS sequence"/>
</dbReference>
<feature type="chain" id="PRO_5031106582" evidence="1">
    <location>
        <begin position="25"/>
        <end position="109"/>
    </location>
</feature>
<comment type="caution">
    <text evidence="2">The sequence shown here is derived from an EMBL/GenBank/DDBJ whole genome shotgun (WGS) entry which is preliminary data.</text>
</comment>
<dbReference type="RefSeq" id="WP_161442339.1">
    <property type="nucleotide sequence ID" value="NZ_WXWW01000029.1"/>
</dbReference>
<gene>
    <name evidence="2" type="ORF">CAG72_01505</name>
</gene>
<proteinExistence type="predicted"/>
<sequence>MKISQMYKLVFLCLSLFWSATSVATDAIYCPYTKVLELQVQPENVLVHLEGQGWKQLGTYLEPALDSRVSIVLAAHASGKQVMLAFPLSSGIECEKTNYGVSPYKVRIR</sequence>
<feature type="signal peptide" evidence="1">
    <location>
        <begin position="1"/>
        <end position="24"/>
    </location>
</feature>
<accession>A0A7X4WAN8</accession>
<keyword evidence="1" id="KW-0732">Signal</keyword>
<organism evidence="2 3">
    <name type="scientific">Photobacterium halotolerans</name>
    <dbReference type="NCBI Taxonomy" id="265726"/>
    <lineage>
        <taxon>Bacteria</taxon>
        <taxon>Pseudomonadati</taxon>
        <taxon>Pseudomonadota</taxon>
        <taxon>Gammaproteobacteria</taxon>
        <taxon>Vibrionales</taxon>
        <taxon>Vibrionaceae</taxon>
        <taxon>Photobacterium</taxon>
    </lineage>
</organism>
<dbReference type="AlphaFoldDB" id="A0A7X4WAN8"/>
<name>A0A7X4WAN8_9GAMM</name>
<dbReference type="EMBL" id="WXWW01000029">
    <property type="protein sequence ID" value="NAW63880.1"/>
    <property type="molecule type" value="Genomic_DNA"/>
</dbReference>
<evidence type="ECO:0000313" key="2">
    <source>
        <dbReference type="EMBL" id="NAW63880.1"/>
    </source>
</evidence>